<protein>
    <submittedName>
        <fullName evidence="2">Uncharacterized protein</fullName>
    </submittedName>
</protein>
<keyword evidence="1" id="KW-0732">Signal</keyword>
<dbReference type="RefSeq" id="WP_002379827.1">
    <property type="nucleotide sequence ID" value="NZ_GL454789.1"/>
</dbReference>
<evidence type="ECO:0000256" key="1">
    <source>
        <dbReference type="SAM" id="SignalP"/>
    </source>
</evidence>
<gene>
    <name evidence="2" type="ORF">HMPREF9511_00977</name>
</gene>
<evidence type="ECO:0000313" key="2">
    <source>
        <dbReference type="EMBL" id="EFU91020.1"/>
    </source>
</evidence>
<dbReference type="AlphaFoldDB" id="A0ABC9P7P8"/>
<feature type="signal peptide" evidence="1">
    <location>
        <begin position="1"/>
        <end position="40"/>
    </location>
</feature>
<accession>A0ABC9P7P8</accession>
<comment type="caution">
    <text evidence="2">The sequence shown here is derived from an EMBL/GenBank/DDBJ whole genome shotgun (WGS) entry which is preliminary data.</text>
</comment>
<feature type="chain" id="PRO_5044774005" evidence="1">
    <location>
        <begin position="41"/>
        <end position="59"/>
    </location>
</feature>
<organism evidence="2 3">
    <name type="scientific">Enterococcus faecalis TX0630</name>
    <dbReference type="NCBI Taxonomy" id="749508"/>
    <lineage>
        <taxon>Bacteria</taxon>
        <taxon>Bacillati</taxon>
        <taxon>Bacillota</taxon>
        <taxon>Bacilli</taxon>
        <taxon>Lactobacillales</taxon>
        <taxon>Enterococcaceae</taxon>
        <taxon>Enterococcus</taxon>
    </lineage>
</organism>
<dbReference type="EMBL" id="AEBE01000034">
    <property type="protein sequence ID" value="EFU91020.1"/>
    <property type="molecule type" value="Genomic_DNA"/>
</dbReference>
<reference evidence="2 3" key="1">
    <citation type="submission" date="2010-09" db="EMBL/GenBank/DDBJ databases">
        <authorList>
            <person name="Weinstock G."/>
            <person name="Sodergren E."/>
            <person name="Clifton S."/>
            <person name="Fulton L."/>
            <person name="Fulton B."/>
            <person name="Courtney L."/>
            <person name="Fronick C."/>
            <person name="Harrison M."/>
            <person name="Strong C."/>
            <person name="Farmer C."/>
            <person name="Delahaunty K."/>
            <person name="Markovic C."/>
            <person name="Hall O."/>
            <person name="Minx P."/>
            <person name="Tomlinson C."/>
            <person name="Mitreva M."/>
            <person name="Hou S."/>
            <person name="Chen J."/>
            <person name="Wollam A."/>
            <person name="Pepin K.H."/>
            <person name="Johnson M."/>
            <person name="Bhonagiri V."/>
            <person name="Zhang X."/>
            <person name="Suruliraj S."/>
            <person name="Warren W."/>
            <person name="Chinwalla A."/>
            <person name="Mardis E.R."/>
            <person name="Wilson R.K."/>
        </authorList>
    </citation>
    <scope>NUCLEOTIDE SEQUENCE [LARGE SCALE GENOMIC DNA]</scope>
    <source>
        <strain evidence="2 3">TX0630</strain>
    </source>
</reference>
<proteinExistence type="predicted"/>
<sequence>MKNTRISRLKRNKKSKQATKLLTVGLLVCPLAINTIKALADEAETTPPVEQVEETPATI</sequence>
<name>A0ABC9P7P8_ENTFL</name>
<evidence type="ECO:0000313" key="3">
    <source>
        <dbReference type="Proteomes" id="UP000004933"/>
    </source>
</evidence>
<dbReference type="Proteomes" id="UP000004933">
    <property type="component" value="Unassembled WGS sequence"/>
</dbReference>